<accession>A0A378UG88</accession>
<dbReference type="AlphaFoldDB" id="A0A378UG88"/>
<dbReference type="InterPro" id="IPR007067">
    <property type="entry name" value="Tail_sheath"/>
</dbReference>
<keyword evidence="5" id="KW-1185">Reference proteome</keyword>
<dbReference type="Pfam" id="PF17482">
    <property type="entry name" value="Phage_sheath_1C"/>
    <property type="match status" value="1"/>
</dbReference>
<comment type="similarity">
    <text evidence="1">Belongs to the myoviridae tail sheath protein family.</text>
</comment>
<dbReference type="EMBL" id="UGQS01000002">
    <property type="protein sequence ID" value="STZ76336.1"/>
    <property type="molecule type" value="Genomic_DNA"/>
</dbReference>
<feature type="domain" description="Tail sheath protein C-terminal" evidence="3">
    <location>
        <begin position="367"/>
        <end position="468"/>
    </location>
</feature>
<proteinExistence type="inferred from homology"/>
<dbReference type="PIRSF" id="PIRSF007349">
    <property type="entry name" value="Tsp_L"/>
    <property type="match status" value="1"/>
</dbReference>
<evidence type="ECO:0000313" key="4">
    <source>
        <dbReference type="EMBL" id="STZ76336.1"/>
    </source>
</evidence>
<dbReference type="Pfam" id="PF04984">
    <property type="entry name" value="Phage_sheath_1"/>
    <property type="match status" value="1"/>
</dbReference>
<reference evidence="4 5" key="1">
    <citation type="submission" date="2018-06" db="EMBL/GenBank/DDBJ databases">
        <authorList>
            <consortium name="Pathogen Informatics"/>
            <person name="Doyle S."/>
        </authorList>
    </citation>
    <scope>NUCLEOTIDE SEQUENCE [LARGE SCALE GENOMIC DNA]</scope>
    <source>
        <strain evidence="4 5">NCTC10295</strain>
    </source>
</reference>
<name>A0A378UG88_BERDE</name>
<gene>
    <name evidence="4" type="ORF">NCTC10295_01097</name>
</gene>
<evidence type="ECO:0000313" key="5">
    <source>
        <dbReference type="Proteomes" id="UP000254651"/>
    </source>
</evidence>
<organism evidence="4 5">
    <name type="scientific">Bergeriella denitrificans</name>
    <name type="common">Neisseria denitrificans</name>
    <dbReference type="NCBI Taxonomy" id="494"/>
    <lineage>
        <taxon>Bacteria</taxon>
        <taxon>Pseudomonadati</taxon>
        <taxon>Pseudomonadota</taxon>
        <taxon>Betaproteobacteria</taxon>
        <taxon>Neisseriales</taxon>
        <taxon>Neisseriaceae</taxon>
        <taxon>Bergeriella</taxon>
    </lineage>
</organism>
<dbReference type="Proteomes" id="UP000254651">
    <property type="component" value="Unassembled WGS sequence"/>
</dbReference>
<sequence length="470" mass="49317">MEHIQFDTIPGGIRVPGQYLEFNTRTAVQGLPQNPQKVLLLAPMLASGTQPPLTPVQLFSDVQAGDLFGRGSWAQLMVRQAFYNNAYLDLTVIGLPDPASAVAASGKVVLSGTASGSGQLEIVIGGTAYAVSVAAGDTAAALAGKLKNVITAADSCPVTAAAAQATLTLTAKNKGAIGNEISLSASGSAPGLSITTAAMASGAGSPDLTAALAVVAGKHYHIVVSPFTDDTSARALGKHIEDVSNSIEQRGCIGVFGWRGTLATGTAFAAKLNSGRLTCAWYKGAQEANALIAAGYAAVLAFEEDPARPLNTLEVKGLNITPDGDWPLYVACHNALYNGLTPLTVVNNRVQIMRAVSTYTRSAAGVEDPSLLDITTIRTLDYVRRAIKERIALRFARNKLFDRMVPKVKSEVLDVLTKLEDAEIIENVAEHKHKLLMVRAVNDTGRLNAAIPADVVNGLHVFAGRIDLIL</sequence>
<evidence type="ECO:0000259" key="2">
    <source>
        <dbReference type="Pfam" id="PF04984"/>
    </source>
</evidence>
<feature type="domain" description="Tail sheath protein subtilisin-like" evidence="2">
    <location>
        <begin position="202"/>
        <end position="358"/>
    </location>
</feature>
<dbReference type="RefSeq" id="WP_066076141.1">
    <property type="nucleotide sequence ID" value="NZ_CP181246.1"/>
</dbReference>
<protein>
    <submittedName>
        <fullName evidence="4">Bacteriophage Mu tail sheath protein</fullName>
    </submittedName>
</protein>
<evidence type="ECO:0000259" key="3">
    <source>
        <dbReference type="Pfam" id="PF17482"/>
    </source>
</evidence>
<evidence type="ECO:0000256" key="1">
    <source>
        <dbReference type="ARBA" id="ARBA00008005"/>
    </source>
</evidence>
<dbReference type="InterPro" id="IPR020287">
    <property type="entry name" value="Tail_sheath_C"/>
</dbReference>
<dbReference type="InterPro" id="IPR035089">
    <property type="entry name" value="Phage_sheath_subtilisin"/>
</dbReference>